<reference evidence="1 2" key="1">
    <citation type="submission" date="2019-06" db="EMBL/GenBank/DDBJ databases">
        <title>Genome Sequence of the Brown Rot Fungal Pathogen Monilinia fructicola.</title>
        <authorList>
            <person name="De Miccolis Angelini R.M."/>
            <person name="Landi L."/>
            <person name="Abate D."/>
            <person name="Pollastro S."/>
            <person name="Romanazzi G."/>
            <person name="Faretra F."/>
        </authorList>
    </citation>
    <scope>NUCLEOTIDE SEQUENCE [LARGE SCALE GENOMIC DNA]</scope>
    <source>
        <strain evidence="1 2">Mfrc123</strain>
    </source>
</reference>
<dbReference type="AlphaFoldDB" id="A0A5M9JLE0"/>
<organism evidence="1 2">
    <name type="scientific">Monilinia fructicola</name>
    <name type="common">Brown rot fungus</name>
    <name type="synonym">Ciboria fructicola</name>
    <dbReference type="NCBI Taxonomy" id="38448"/>
    <lineage>
        <taxon>Eukaryota</taxon>
        <taxon>Fungi</taxon>
        <taxon>Dikarya</taxon>
        <taxon>Ascomycota</taxon>
        <taxon>Pezizomycotina</taxon>
        <taxon>Leotiomycetes</taxon>
        <taxon>Helotiales</taxon>
        <taxon>Sclerotiniaceae</taxon>
        <taxon>Monilinia</taxon>
    </lineage>
</organism>
<gene>
    <name evidence="1" type="ORF">EYC84_001165</name>
</gene>
<protein>
    <submittedName>
        <fullName evidence="1">Uncharacterized protein</fullName>
    </submittedName>
</protein>
<dbReference type="Proteomes" id="UP000322873">
    <property type="component" value="Unassembled WGS sequence"/>
</dbReference>
<name>A0A5M9JLE0_MONFR</name>
<sequence length="97" mass="11255">MEVIKNMRSLNSSSLILTLFRNLVGQDGNYPYPRSYTKSCQEKELGSSRAWRHCCLLRRLHRRSWTYWPPNISLDCPSQREASCKALHGLIEAVMPT</sequence>
<proteinExistence type="predicted"/>
<comment type="caution">
    <text evidence="1">The sequence shown here is derived from an EMBL/GenBank/DDBJ whole genome shotgun (WGS) entry which is preliminary data.</text>
</comment>
<accession>A0A5M9JLE0</accession>
<dbReference type="EMBL" id="VICG01000008">
    <property type="protein sequence ID" value="KAA8569547.1"/>
    <property type="molecule type" value="Genomic_DNA"/>
</dbReference>
<evidence type="ECO:0000313" key="2">
    <source>
        <dbReference type="Proteomes" id="UP000322873"/>
    </source>
</evidence>
<keyword evidence="2" id="KW-1185">Reference proteome</keyword>
<evidence type="ECO:0000313" key="1">
    <source>
        <dbReference type="EMBL" id="KAA8569547.1"/>
    </source>
</evidence>